<dbReference type="SMART" id="SM00331">
    <property type="entry name" value="PP2C_SIG"/>
    <property type="match status" value="1"/>
</dbReference>
<dbReference type="InterPro" id="IPR047057">
    <property type="entry name" value="MerR_fam"/>
</dbReference>
<dbReference type="SUPFAM" id="SSF46955">
    <property type="entry name" value="Putative DNA-binding domain"/>
    <property type="match status" value="1"/>
</dbReference>
<dbReference type="Pfam" id="PF13672">
    <property type="entry name" value="PP2C_2"/>
    <property type="match status" value="1"/>
</dbReference>
<dbReference type="Gene3D" id="3.60.40.10">
    <property type="entry name" value="PPM-type phosphatase domain"/>
    <property type="match status" value="1"/>
</dbReference>
<dbReference type="PANTHER" id="PTHR30204:SF97">
    <property type="entry name" value="MERR FAMILY REGULATORY PROTEIN"/>
    <property type="match status" value="1"/>
</dbReference>
<dbReference type="AlphaFoldDB" id="A0A2V4NBX5"/>
<dbReference type="SUPFAM" id="SSF81606">
    <property type="entry name" value="PP2C-like"/>
    <property type="match status" value="1"/>
</dbReference>
<evidence type="ECO:0000259" key="3">
    <source>
        <dbReference type="PROSITE" id="PS51746"/>
    </source>
</evidence>
<dbReference type="CDD" id="cd01107">
    <property type="entry name" value="HTH_BmrR"/>
    <property type="match status" value="1"/>
</dbReference>
<dbReference type="SMART" id="SM00422">
    <property type="entry name" value="HTH_MERR"/>
    <property type="match status" value="1"/>
</dbReference>
<dbReference type="PROSITE" id="PS00552">
    <property type="entry name" value="HTH_MERR_1"/>
    <property type="match status" value="1"/>
</dbReference>
<protein>
    <recommendedName>
        <fullName evidence="6">MerR family transcriptional regulator</fullName>
    </recommendedName>
</protein>
<dbReference type="OrthoDB" id="9801841at2"/>
<dbReference type="InterPro" id="IPR036457">
    <property type="entry name" value="PPM-type-like_dom_sf"/>
</dbReference>
<dbReference type="GO" id="GO:0003700">
    <property type="term" value="F:DNA-binding transcription factor activity"/>
    <property type="evidence" value="ECO:0007669"/>
    <property type="project" value="InterPro"/>
</dbReference>
<feature type="domain" description="HTH merR-type" evidence="2">
    <location>
        <begin position="5"/>
        <end position="75"/>
    </location>
</feature>
<dbReference type="Proteomes" id="UP000248039">
    <property type="component" value="Unassembled WGS sequence"/>
</dbReference>
<evidence type="ECO:0000313" key="4">
    <source>
        <dbReference type="EMBL" id="PYC82179.1"/>
    </source>
</evidence>
<comment type="caution">
    <text evidence="4">The sequence shown here is derived from an EMBL/GenBank/DDBJ whole genome shotgun (WGS) entry which is preliminary data.</text>
</comment>
<dbReference type="EMBL" id="PYBW01000032">
    <property type="protein sequence ID" value="PYC82179.1"/>
    <property type="molecule type" value="Genomic_DNA"/>
</dbReference>
<dbReference type="InterPro" id="IPR000551">
    <property type="entry name" value="MerR-type_HTH_dom"/>
</dbReference>
<evidence type="ECO:0000256" key="1">
    <source>
        <dbReference type="ARBA" id="ARBA00023125"/>
    </source>
</evidence>
<dbReference type="GO" id="GO:0003677">
    <property type="term" value="F:DNA binding"/>
    <property type="evidence" value="ECO:0007669"/>
    <property type="project" value="UniProtKB-KW"/>
</dbReference>
<dbReference type="Pfam" id="PF13411">
    <property type="entry name" value="MerR_1"/>
    <property type="match status" value="1"/>
</dbReference>
<dbReference type="PROSITE" id="PS51746">
    <property type="entry name" value="PPM_2"/>
    <property type="match status" value="1"/>
</dbReference>
<evidence type="ECO:0000259" key="2">
    <source>
        <dbReference type="PROSITE" id="PS50937"/>
    </source>
</evidence>
<accession>A0A2V4NBX5</accession>
<keyword evidence="1" id="KW-0238">DNA-binding</keyword>
<feature type="domain" description="PPM-type phosphatase" evidence="3">
    <location>
        <begin position="121"/>
        <end position="339"/>
    </location>
</feature>
<dbReference type="Gene3D" id="1.10.1660.10">
    <property type="match status" value="1"/>
</dbReference>
<organism evidence="4 5">
    <name type="scientific">Streptomyces tateyamensis</name>
    <dbReference type="NCBI Taxonomy" id="565073"/>
    <lineage>
        <taxon>Bacteria</taxon>
        <taxon>Bacillati</taxon>
        <taxon>Actinomycetota</taxon>
        <taxon>Actinomycetes</taxon>
        <taxon>Kitasatosporales</taxon>
        <taxon>Streptomycetaceae</taxon>
        <taxon>Streptomyces</taxon>
    </lineage>
</organism>
<dbReference type="PROSITE" id="PS50937">
    <property type="entry name" value="HTH_MERR_2"/>
    <property type="match status" value="1"/>
</dbReference>
<proteinExistence type="predicted"/>
<evidence type="ECO:0000313" key="5">
    <source>
        <dbReference type="Proteomes" id="UP000248039"/>
    </source>
</evidence>
<dbReference type="InterPro" id="IPR001932">
    <property type="entry name" value="PPM-type_phosphatase-like_dom"/>
</dbReference>
<dbReference type="CDD" id="cd00143">
    <property type="entry name" value="PP2Cc"/>
    <property type="match status" value="1"/>
</dbReference>
<name>A0A2V4NBX5_9ACTN</name>
<evidence type="ECO:0008006" key="6">
    <source>
        <dbReference type="Google" id="ProtNLM"/>
    </source>
</evidence>
<dbReference type="PANTHER" id="PTHR30204">
    <property type="entry name" value="REDOX-CYCLING DRUG-SENSING TRANSCRIPTIONAL ACTIVATOR SOXR"/>
    <property type="match status" value="1"/>
</dbReference>
<reference evidence="4 5" key="1">
    <citation type="submission" date="2018-03" db="EMBL/GenBank/DDBJ databases">
        <title>Bioinformatic expansion and discovery of thiopeptide antibiotics.</title>
        <authorList>
            <person name="Schwalen C.J."/>
            <person name="Hudson G.A."/>
            <person name="Mitchell D.A."/>
        </authorList>
    </citation>
    <scope>NUCLEOTIDE SEQUENCE [LARGE SCALE GENOMIC DNA]</scope>
    <source>
        <strain evidence="4 5">ATCC 21389</strain>
    </source>
</reference>
<keyword evidence="5" id="KW-1185">Reference proteome</keyword>
<sequence>MSVPTLTISAFAHAAGLSPKALRHYDELGLLRPARVDPCTGYRYYEAGQLPRARLVAHLRRIGVPLATIRQLTEVTPAQAAEQLAAYWDRVLAETAERQQLVEHLIEQLAPGAGTACLRLRCAARTDPGRVRGRNEDLAYADPALLAVADGFGGSGRGAAAIEALRRFDATAAGPPDLLNLLAGAVRGEQQAGPGGSTLTALLLTGNQLALVHIGDSRAYLLRGGTLFQITHDHTLVQSMIDAGTLTPAEAASHPQRSLLLRALVGAPDVDRPDFSLHEARLGDRYLLCSDGLTNSVDEDRLRTVLSTVTAPEQAVHQLVALANGAGGADNIACAVADVVRAD</sequence>
<dbReference type="SMART" id="SM00332">
    <property type="entry name" value="PP2Cc"/>
    <property type="match status" value="1"/>
</dbReference>
<dbReference type="RefSeq" id="WP_110668265.1">
    <property type="nucleotide sequence ID" value="NZ_PYBW01000032.1"/>
</dbReference>
<gene>
    <name evidence="4" type="ORF">C7C46_10725</name>
</gene>
<dbReference type="InterPro" id="IPR009061">
    <property type="entry name" value="DNA-bd_dom_put_sf"/>
</dbReference>